<dbReference type="CDD" id="cd01283">
    <property type="entry name" value="cytidine_deaminase"/>
    <property type="match status" value="1"/>
</dbReference>
<evidence type="ECO:0000256" key="2">
    <source>
        <dbReference type="ARBA" id="ARBA00022723"/>
    </source>
</evidence>
<keyword evidence="4" id="KW-0862">Zinc</keyword>
<dbReference type="GO" id="GO:0055086">
    <property type="term" value="P:nucleobase-containing small molecule metabolic process"/>
    <property type="evidence" value="ECO:0007669"/>
    <property type="project" value="UniProtKB-ARBA"/>
</dbReference>
<dbReference type="GO" id="GO:0042802">
    <property type="term" value="F:identical protein binding"/>
    <property type="evidence" value="ECO:0007669"/>
    <property type="project" value="UniProtKB-ARBA"/>
</dbReference>
<dbReference type="GO" id="GO:0004126">
    <property type="term" value="F:cytidine deaminase activity"/>
    <property type="evidence" value="ECO:0007669"/>
    <property type="project" value="UniProtKB-ARBA"/>
</dbReference>
<dbReference type="PROSITE" id="PS00903">
    <property type="entry name" value="CYT_DCMP_DEAMINASES_1"/>
    <property type="match status" value="1"/>
</dbReference>
<protein>
    <submittedName>
        <fullName evidence="6">Cytidine deaminase</fullName>
    </submittedName>
</protein>
<dbReference type="AlphaFoldDB" id="A0A0G1GVU7"/>
<feature type="domain" description="CMP/dCMP-type deaminase" evidence="5">
    <location>
        <begin position="1"/>
        <end position="108"/>
    </location>
</feature>
<name>A0A0G1GVU7_9BACT</name>
<evidence type="ECO:0000313" key="7">
    <source>
        <dbReference type="Proteomes" id="UP000034617"/>
    </source>
</evidence>
<dbReference type="GO" id="GO:0005829">
    <property type="term" value="C:cytosol"/>
    <property type="evidence" value="ECO:0007669"/>
    <property type="project" value="TreeGrafter"/>
</dbReference>
<organism evidence="6 7">
    <name type="scientific">Candidatus Gottesmanbacteria bacterium GW2011_GWB1_44_11c</name>
    <dbReference type="NCBI Taxonomy" id="1618447"/>
    <lineage>
        <taxon>Bacteria</taxon>
        <taxon>Candidatus Gottesmaniibacteriota</taxon>
    </lineage>
</organism>
<evidence type="ECO:0000256" key="1">
    <source>
        <dbReference type="ARBA" id="ARBA00006576"/>
    </source>
</evidence>
<dbReference type="InterPro" id="IPR002125">
    <property type="entry name" value="CMP_dCMP_dom"/>
</dbReference>
<gene>
    <name evidence="6" type="ORF">UW22_C0011G0024</name>
</gene>
<dbReference type="InterPro" id="IPR016193">
    <property type="entry name" value="Cytidine_deaminase-like"/>
</dbReference>
<dbReference type="InterPro" id="IPR016192">
    <property type="entry name" value="APOBEC/CMP_deaminase_Zn-bd"/>
</dbReference>
<dbReference type="Pfam" id="PF00383">
    <property type="entry name" value="dCMP_cyt_deam_1"/>
    <property type="match status" value="1"/>
</dbReference>
<evidence type="ECO:0000313" key="6">
    <source>
        <dbReference type="EMBL" id="KKT38333.1"/>
    </source>
</evidence>
<dbReference type="EMBL" id="LCHM01000011">
    <property type="protein sequence ID" value="KKT38333.1"/>
    <property type="molecule type" value="Genomic_DNA"/>
</dbReference>
<evidence type="ECO:0000256" key="3">
    <source>
        <dbReference type="ARBA" id="ARBA00022801"/>
    </source>
</evidence>
<dbReference type="PROSITE" id="PS51747">
    <property type="entry name" value="CYT_DCMP_DEAMINASES_2"/>
    <property type="match status" value="1"/>
</dbReference>
<dbReference type="Gene3D" id="3.40.140.10">
    <property type="entry name" value="Cytidine Deaminase, domain 2"/>
    <property type="match status" value="1"/>
</dbReference>
<dbReference type="PANTHER" id="PTHR11644:SF2">
    <property type="entry name" value="CYTIDINE DEAMINASE"/>
    <property type="match status" value="1"/>
</dbReference>
<keyword evidence="2" id="KW-0479">Metal-binding</keyword>
<reference evidence="6 7" key="1">
    <citation type="journal article" date="2015" name="Nature">
        <title>rRNA introns, odd ribosomes, and small enigmatic genomes across a large radiation of phyla.</title>
        <authorList>
            <person name="Brown C.T."/>
            <person name="Hug L.A."/>
            <person name="Thomas B.C."/>
            <person name="Sharon I."/>
            <person name="Castelle C.J."/>
            <person name="Singh A."/>
            <person name="Wilkins M.J."/>
            <person name="Williams K.H."/>
            <person name="Banfield J.F."/>
        </authorList>
    </citation>
    <scope>NUCLEOTIDE SEQUENCE [LARGE SCALE GENOMIC DNA]</scope>
</reference>
<evidence type="ECO:0000256" key="4">
    <source>
        <dbReference type="ARBA" id="ARBA00022833"/>
    </source>
</evidence>
<keyword evidence="3" id="KW-0378">Hydrolase</keyword>
<sequence>MVGAAVLCTSGAIYASCNAEVVSYTETDHAERSAITKAISAGEMKRNGQCFIKAVTISHPGESGPCGGCRQRIAEHCENALIIDTDGKGRIQAVTSLKTLFFYAFTPEHLKK</sequence>
<dbReference type="GO" id="GO:0008270">
    <property type="term" value="F:zinc ion binding"/>
    <property type="evidence" value="ECO:0007669"/>
    <property type="project" value="InterPro"/>
</dbReference>
<dbReference type="SUPFAM" id="SSF53927">
    <property type="entry name" value="Cytidine deaminase-like"/>
    <property type="match status" value="1"/>
</dbReference>
<accession>A0A0G1GVU7</accession>
<comment type="caution">
    <text evidence="6">The sequence shown here is derived from an EMBL/GenBank/DDBJ whole genome shotgun (WGS) entry which is preliminary data.</text>
</comment>
<proteinExistence type="inferred from homology"/>
<evidence type="ECO:0000259" key="5">
    <source>
        <dbReference type="PROSITE" id="PS51747"/>
    </source>
</evidence>
<comment type="similarity">
    <text evidence="1">Belongs to the cytidine and deoxycytidylate deaminase family.</text>
</comment>
<dbReference type="Proteomes" id="UP000034617">
    <property type="component" value="Unassembled WGS sequence"/>
</dbReference>
<dbReference type="InterPro" id="IPR050202">
    <property type="entry name" value="Cyt/Deoxycyt_deaminase"/>
</dbReference>
<dbReference type="GO" id="GO:0072527">
    <property type="term" value="P:pyrimidine-containing compound metabolic process"/>
    <property type="evidence" value="ECO:0007669"/>
    <property type="project" value="UniProtKB-ARBA"/>
</dbReference>
<dbReference type="PANTHER" id="PTHR11644">
    <property type="entry name" value="CYTIDINE DEAMINASE"/>
    <property type="match status" value="1"/>
</dbReference>